<evidence type="ECO:0000313" key="2">
    <source>
        <dbReference type="EMBL" id="CAF9915303.1"/>
    </source>
</evidence>
<dbReference type="AlphaFoldDB" id="A0A8H3F0I8"/>
<proteinExistence type="predicted"/>
<dbReference type="Proteomes" id="UP000664521">
    <property type="component" value="Unassembled WGS sequence"/>
</dbReference>
<organism evidence="2 3">
    <name type="scientific">Heterodermia speciosa</name>
    <dbReference type="NCBI Taxonomy" id="116794"/>
    <lineage>
        <taxon>Eukaryota</taxon>
        <taxon>Fungi</taxon>
        <taxon>Dikarya</taxon>
        <taxon>Ascomycota</taxon>
        <taxon>Pezizomycotina</taxon>
        <taxon>Lecanoromycetes</taxon>
        <taxon>OSLEUM clade</taxon>
        <taxon>Lecanoromycetidae</taxon>
        <taxon>Caliciales</taxon>
        <taxon>Physciaceae</taxon>
        <taxon>Heterodermia</taxon>
    </lineage>
</organism>
<protein>
    <submittedName>
        <fullName evidence="2">Uncharacterized protein</fullName>
    </submittedName>
</protein>
<evidence type="ECO:0000256" key="1">
    <source>
        <dbReference type="SAM" id="MobiDB-lite"/>
    </source>
</evidence>
<gene>
    <name evidence="2" type="ORF">HETSPECPRED_002356</name>
</gene>
<dbReference type="OrthoDB" id="5126078at2759"/>
<dbReference type="EMBL" id="CAJPDS010000015">
    <property type="protein sequence ID" value="CAF9915303.1"/>
    <property type="molecule type" value="Genomic_DNA"/>
</dbReference>
<feature type="compositionally biased region" description="Polar residues" evidence="1">
    <location>
        <begin position="190"/>
        <end position="201"/>
    </location>
</feature>
<evidence type="ECO:0000313" key="3">
    <source>
        <dbReference type="Proteomes" id="UP000664521"/>
    </source>
</evidence>
<feature type="region of interest" description="Disordered" evidence="1">
    <location>
        <begin position="187"/>
        <end position="224"/>
    </location>
</feature>
<name>A0A8H3F0I8_9LECA</name>
<comment type="caution">
    <text evidence="2">The sequence shown here is derived from an EMBL/GenBank/DDBJ whole genome shotgun (WGS) entry which is preliminary data.</text>
</comment>
<reference evidence="2" key="1">
    <citation type="submission" date="2021-03" db="EMBL/GenBank/DDBJ databases">
        <authorList>
            <person name="Tagirdzhanova G."/>
        </authorList>
    </citation>
    <scope>NUCLEOTIDE SEQUENCE</scope>
</reference>
<sequence>MAFVASNLFPDFEPHGFITTPLLEVDYRSTRNYPPAVKTMALLENIFNKVLFKDRDDVTVNSFQSSSYTYDHDKCHFVIKYVDTDDEPREILCFTDAVRDIDEMSVLGDFEAHVMHYCRKYLDQPRERPNFVYVCTAFGSRLRVWKQFRGDYGFGGLWGGYGPSVDRSSYLDLGNDDSSRQIKQALDRITGQSEGSGNEDTASFYPGESHHPRRKRQKRASENC</sequence>
<accession>A0A8H3F0I8</accession>
<keyword evidence="3" id="KW-1185">Reference proteome</keyword>